<sequence length="318" mass="34765">MPAVVWHFFWHCGGSAADVEPLTFGRFTAQLQRVTAMIVGWSLFYSADGLVTVHFPYMVGVIKRVVVALGVTLLSMACIFAMGDAEETFIKYSFKTEKESTLVGGARPQLKDNFKEIFKFLRSTERGMATLIGFAWEQLFDLAVVSISHADSASQVVPPCVTKLLLALVLAGMVIPSWRLYILPLTAPLTDSLEEEDDKEWEDAHLQHNPSQTESLLRRLTIEDAVDVRLVPRLSRRRLREPQGEGGGAGEALGAGCPGASAARSAPPPSPIHGFRQLDGQRGYRQLAESDAELDASLERLGELEQRSAALLACQAPG</sequence>
<comment type="caution">
    <text evidence="3">The sequence shown here is derived from an EMBL/GenBank/DDBJ whole genome shotgun (WGS) entry which is preliminary data.</text>
</comment>
<evidence type="ECO:0000256" key="1">
    <source>
        <dbReference type="SAM" id="MobiDB-lite"/>
    </source>
</evidence>
<evidence type="ECO:0000313" key="3">
    <source>
        <dbReference type="EMBL" id="CAK0825830.1"/>
    </source>
</evidence>
<evidence type="ECO:0008006" key="5">
    <source>
        <dbReference type="Google" id="ProtNLM"/>
    </source>
</evidence>
<name>A0ABN9S2H7_9DINO</name>
<feature type="transmembrane region" description="Helical" evidence="2">
    <location>
        <begin position="34"/>
        <end position="53"/>
    </location>
</feature>
<accession>A0ABN9S2H7</accession>
<proteinExistence type="predicted"/>
<keyword evidence="4" id="KW-1185">Reference proteome</keyword>
<feature type="compositionally biased region" description="Gly residues" evidence="1">
    <location>
        <begin position="244"/>
        <end position="257"/>
    </location>
</feature>
<dbReference type="EMBL" id="CAUYUJ010009098">
    <property type="protein sequence ID" value="CAK0825830.1"/>
    <property type="molecule type" value="Genomic_DNA"/>
</dbReference>
<keyword evidence="2" id="KW-0472">Membrane</keyword>
<evidence type="ECO:0000256" key="2">
    <source>
        <dbReference type="SAM" id="Phobius"/>
    </source>
</evidence>
<gene>
    <name evidence="3" type="ORF">PCOR1329_LOCUS25859</name>
</gene>
<keyword evidence="2" id="KW-0812">Transmembrane</keyword>
<reference evidence="3" key="1">
    <citation type="submission" date="2023-10" db="EMBL/GenBank/DDBJ databases">
        <authorList>
            <person name="Chen Y."/>
            <person name="Shah S."/>
            <person name="Dougan E. K."/>
            <person name="Thang M."/>
            <person name="Chan C."/>
        </authorList>
    </citation>
    <scope>NUCLEOTIDE SEQUENCE [LARGE SCALE GENOMIC DNA]</scope>
</reference>
<protein>
    <recommendedName>
        <fullName evidence="5">Cation/H+ exchanger domain-containing protein</fullName>
    </recommendedName>
</protein>
<dbReference type="Proteomes" id="UP001189429">
    <property type="component" value="Unassembled WGS sequence"/>
</dbReference>
<feature type="transmembrane region" description="Helical" evidence="2">
    <location>
        <begin position="65"/>
        <end position="83"/>
    </location>
</feature>
<feature type="region of interest" description="Disordered" evidence="1">
    <location>
        <begin position="239"/>
        <end position="284"/>
    </location>
</feature>
<keyword evidence="2" id="KW-1133">Transmembrane helix</keyword>
<evidence type="ECO:0000313" key="4">
    <source>
        <dbReference type="Proteomes" id="UP001189429"/>
    </source>
</evidence>
<organism evidence="3 4">
    <name type="scientific">Prorocentrum cordatum</name>
    <dbReference type="NCBI Taxonomy" id="2364126"/>
    <lineage>
        <taxon>Eukaryota</taxon>
        <taxon>Sar</taxon>
        <taxon>Alveolata</taxon>
        <taxon>Dinophyceae</taxon>
        <taxon>Prorocentrales</taxon>
        <taxon>Prorocentraceae</taxon>
        <taxon>Prorocentrum</taxon>
    </lineage>
</organism>